<feature type="transmembrane region" description="Helical" evidence="7">
    <location>
        <begin position="122"/>
        <end position="146"/>
    </location>
</feature>
<dbReference type="Pfam" id="PF01545">
    <property type="entry name" value="Cation_efflux"/>
    <property type="match status" value="1"/>
</dbReference>
<dbReference type="InterPro" id="IPR027469">
    <property type="entry name" value="Cation_efflux_TMD_sf"/>
</dbReference>
<accession>A0ABW4Y3U4</accession>
<dbReference type="Gene3D" id="1.20.1510.10">
    <property type="entry name" value="Cation efflux protein transmembrane domain"/>
    <property type="match status" value="1"/>
</dbReference>
<sequence length="323" mass="34999">MSASSVANNKKTPIAVYGAMAANGVIAVAKGIAALYTGSSAMFSECIHSLVDTANEGLLLYGMKRSGHQPDQTHPFGYGKELYFWSLIVAVALFGIGGGLTFFEGLTHITGHAPEERGNVMWNYAVIAIALIAEGTSWMIALREFLPSVKDKRLWQALRDAKDPTTVTVIFEDSAALAGLLFALAGVYLTEITGNPMWDGIASMLIGVTLSGVAILLAYESRSLLIGEAADPSVIESIRQIAREDADVLEAGRPLTMHFGPDEVLLNLDVRFRSSLSSETIMGVVDRLERRIRERHPEIKRIFIEAESLRRDGDDTAARPSST</sequence>
<evidence type="ECO:0000313" key="9">
    <source>
        <dbReference type="EMBL" id="MFD2110390.1"/>
    </source>
</evidence>
<name>A0ABW4Y3U4_9GAMM</name>
<keyword evidence="6 7" id="KW-0472">Membrane</keyword>
<keyword evidence="4" id="KW-0864">Zinc transport</keyword>
<evidence type="ECO:0000256" key="3">
    <source>
        <dbReference type="ARBA" id="ARBA00022692"/>
    </source>
</evidence>
<dbReference type="SUPFAM" id="SSF160240">
    <property type="entry name" value="Cation efflux protein cytoplasmic domain-like"/>
    <property type="match status" value="1"/>
</dbReference>
<proteinExistence type="predicted"/>
<dbReference type="Proteomes" id="UP001597337">
    <property type="component" value="Unassembled WGS sequence"/>
</dbReference>
<evidence type="ECO:0000256" key="7">
    <source>
        <dbReference type="SAM" id="Phobius"/>
    </source>
</evidence>
<dbReference type="NCBIfam" id="TIGR01297">
    <property type="entry name" value="CDF"/>
    <property type="match status" value="1"/>
</dbReference>
<feature type="transmembrane region" description="Helical" evidence="7">
    <location>
        <begin position="82"/>
        <end position="102"/>
    </location>
</feature>
<evidence type="ECO:0000259" key="8">
    <source>
        <dbReference type="Pfam" id="PF01545"/>
    </source>
</evidence>
<dbReference type="SUPFAM" id="SSF161111">
    <property type="entry name" value="Cation efflux protein transmembrane domain-like"/>
    <property type="match status" value="1"/>
</dbReference>
<dbReference type="Gene3D" id="3.30.70.1350">
    <property type="entry name" value="Cation efflux protein, cytoplasmic domain"/>
    <property type="match status" value="1"/>
</dbReference>
<dbReference type="InterPro" id="IPR002524">
    <property type="entry name" value="Cation_efflux"/>
</dbReference>
<feature type="transmembrane region" description="Helical" evidence="7">
    <location>
        <begin position="14"/>
        <end position="36"/>
    </location>
</feature>
<evidence type="ECO:0000256" key="4">
    <source>
        <dbReference type="ARBA" id="ARBA00022906"/>
    </source>
</evidence>
<keyword evidence="2" id="KW-0813">Transport</keyword>
<evidence type="ECO:0000256" key="1">
    <source>
        <dbReference type="ARBA" id="ARBA00004141"/>
    </source>
</evidence>
<dbReference type="PANTHER" id="PTHR13414">
    <property type="entry name" value="HUEL-CATION TRANSPORTER"/>
    <property type="match status" value="1"/>
</dbReference>
<feature type="transmembrane region" description="Helical" evidence="7">
    <location>
        <begin position="167"/>
        <end position="189"/>
    </location>
</feature>
<gene>
    <name evidence="9" type="ORF">ACFSJC_00870</name>
</gene>
<dbReference type="InterPro" id="IPR036837">
    <property type="entry name" value="Cation_efflux_CTD_sf"/>
</dbReference>
<keyword evidence="3 7" id="KW-0812">Transmembrane</keyword>
<dbReference type="InterPro" id="IPR058533">
    <property type="entry name" value="Cation_efflux_TM"/>
</dbReference>
<evidence type="ECO:0000256" key="2">
    <source>
        <dbReference type="ARBA" id="ARBA00022448"/>
    </source>
</evidence>
<comment type="caution">
    <text evidence="9">The sequence shown here is derived from an EMBL/GenBank/DDBJ whole genome shotgun (WGS) entry which is preliminary data.</text>
</comment>
<protein>
    <submittedName>
        <fullName evidence="9">Cation diffusion facilitator family transporter</fullName>
    </submittedName>
</protein>
<keyword evidence="4" id="KW-0406">Ion transport</keyword>
<evidence type="ECO:0000313" key="10">
    <source>
        <dbReference type="Proteomes" id="UP001597337"/>
    </source>
</evidence>
<comment type="subcellular location">
    <subcellularLocation>
        <location evidence="1">Membrane</location>
        <topology evidence="1">Multi-pass membrane protein</topology>
    </subcellularLocation>
</comment>
<reference evidence="10" key="1">
    <citation type="journal article" date="2019" name="Int. J. Syst. Evol. Microbiol.">
        <title>The Global Catalogue of Microorganisms (GCM) 10K type strain sequencing project: providing services to taxonomists for standard genome sequencing and annotation.</title>
        <authorList>
            <consortium name="The Broad Institute Genomics Platform"/>
            <consortium name="The Broad Institute Genome Sequencing Center for Infectious Disease"/>
            <person name="Wu L."/>
            <person name="Ma J."/>
        </authorList>
    </citation>
    <scope>NUCLEOTIDE SEQUENCE [LARGE SCALE GENOMIC DNA]</scope>
    <source>
        <strain evidence="10">KACC 12597</strain>
    </source>
</reference>
<evidence type="ECO:0000256" key="6">
    <source>
        <dbReference type="ARBA" id="ARBA00023136"/>
    </source>
</evidence>
<evidence type="ECO:0000256" key="5">
    <source>
        <dbReference type="ARBA" id="ARBA00022989"/>
    </source>
</evidence>
<feature type="transmembrane region" description="Helical" evidence="7">
    <location>
        <begin position="201"/>
        <end position="219"/>
    </location>
</feature>
<keyword evidence="10" id="KW-1185">Reference proteome</keyword>
<keyword evidence="4" id="KW-0862">Zinc</keyword>
<dbReference type="InterPro" id="IPR040177">
    <property type="entry name" value="SLC30A9"/>
</dbReference>
<dbReference type="RefSeq" id="WP_386021844.1">
    <property type="nucleotide sequence ID" value="NZ_JBHUHX010000002.1"/>
</dbReference>
<dbReference type="PANTHER" id="PTHR13414:SF9">
    <property type="entry name" value="PROTON-COUPLED ZINC ANTIPORTER SLC30A9, MITOCHONDRIAL"/>
    <property type="match status" value="1"/>
</dbReference>
<feature type="domain" description="Cation efflux protein transmembrane" evidence="8">
    <location>
        <begin position="19"/>
        <end position="226"/>
    </location>
</feature>
<organism evidence="9 10">
    <name type="scientific">Thiorhodococcus fuscus</name>
    <dbReference type="NCBI Taxonomy" id="527200"/>
    <lineage>
        <taxon>Bacteria</taxon>
        <taxon>Pseudomonadati</taxon>
        <taxon>Pseudomonadota</taxon>
        <taxon>Gammaproteobacteria</taxon>
        <taxon>Chromatiales</taxon>
        <taxon>Chromatiaceae</taxon>
        <taxon>Thiorhodococcus</taxon>
    </lineage>
</organism>
<keyword evidence="5 7" id="KW-1133">Transmembrane helix</keyword>
<dbReference type="EMBL" id="JBHUHX010000002">
    <property type="protein sequence ID" value="MFD2110390.1"/>
    <property type="molecule type" value="Genomic_DNA"/>
</dbReference>